<organism evidence="1 2">
    <name type="scientific">Steinernema glaseri</name>
    <dbReference type="NCBI Taxonomy" id="37863"/>
    <lineage>
        <taxon>Eukaryota</taxon>
        <taxon>Metazoa</taxon>
        <taxon>Ecdysozoa</taxon>
        <taxon>Nematoda</taxon>
        <taxon>Chromadorea</taxon>
        <taxon>Rhabditida</taxon>
        <taxon>Tylenchina</taxon>
        <taxon>Panagrolaimomorpha</taxon>
        <taxon>Strongyloidoidea</taxon>
        <taxon>Steinernematidae</taxon>
        <taxon>Steinernema</taxon>
    </lineage>
</organism>
<evidence type="ECO:0000313" key="1">
    <source>
        <dbReference type="Proteomes" id="UP000095287"/>
    </source>
</evidence>
<keyword evidence="1" id="KW-1185">Reference proteome</keyword>
<name>A0A1I7ZCU1_9BILA</name>
<reference evidence="2" key="1">
    <citation type="submission" date="2016-11" db="UniProtKB">
        <authorList>
            <consortium name="WormBaseParasite"/>
        </authorList>
    </citation>
    <scope>IDENTIFICATION</scope>
</reference>
<dbReference type="WBParaSite" id="L893_g25151.t1">
    <property type="protein sequence ID" value="L893_g25151.t1"/>
    <property type="gene ID" value="L893_g25151"/>
</dbReference>
<dbReference type="AlphaFoldDB" id="A0A1I7ZCU1"/>
<protein>
    <submittedName>
        <fullName evidence="2">Secreted protein</fullName>
    </submittedName>
</protein>
<dbReference type="Proteomes" id="UP000095287">
    <property type="component" value="Unplaced"/>
</dbReference>
<evidence type="ECO:0000313" key="2">
    <source>
        <dbReference type="WBParaSite" id="L893_g25151.t1"/>
    </source>
</evidence>
<proteinExistence type="predicted"/>
<accession>A0A1I7ZCU1</accession>
<sequence length="70" mass="8196">MHPLPFSKLCCTLCFAPKTPLHFRAEQPRWLMPRKPPLPFCFCLRNVLDIHDSSYPFVSVQYINVTLYGL</sequence>